<gene>
    <name evidence="5" type="primary">kptA</name>
    <name evidence="6" type="ORF">HH214_20425</name>
</gene>
<comment type="similarity">
    <text evidence="1 5">Belongs to the KptA/TPT1 family.</text>
</comment>
<dbReference type="InterPro" id="IPR022928">
    <property type="entry name" value="RNA_2'-PTrans_KptA"/>
</dbReference>
<name>A0A7L5E431_9SPHI</name>
<dbReference type="Proteomes" id="UP000503278">
    <property type="component" value="Chromosome"/>
</dbReference>
<dbReference type="GO" id="GO:0003950">
    <property type="term" value="F:NAD+ poly-ADP-ribosyltransferase activity"/>
    <property type="evidence" value="ECO:0007669"/>
    <property type="project" value="InterPro"/>
</dbReference>
<comment type="function">
    <text evidence="4 5">Removes the 2'-phosphate from RNA via an intermediate in which the phosphate is ADP-ribosylated by NAD followed by a presumed transesterification to release the RNA and generate ADP-ribose 1''-2''-cyclic phosphate (APPR&gt;P). May function as an ADP-ribosylase.</text>
</comment>
<dbReference type="InterPro" id="IPR042080">
    <property type="entry name" value="RNA_2'-PTrans_N"/>
</dbReference>
<dbReference type="GO" id="GO:0006388">
    <property type="term" value="P:tRNA splicing, via endonucleolytic cleavage and ligation"/>
    <property type="evidence" value="ECO:0007669"/>
    <property type="project" value="UniProtKB-UniRule"/>
</dbReference>
<dbReference type="NCBIfam" id="NF002014">
    <property type="entry name" value="PRK00819.1-4"/>
    <property type="match status" value="1"/>
</dbReference>
<evidence type="ECO:0000313" key="7">
    <source>
        <dbReference type="Proteomes" id="UP000503278"/>
    </source>
</evidence>
<dbReference type="InterPro" id="IPR002745">
    <property type="entry name" value="Ptrans_KptA/Tpt1"/>
</dbReference>
<proteinExistence type="inferred from homology"/>
<keyword evidence="2 5" id="KW-0808">Transferase</keyword>
<dbReference type="Gene3D" id="3.20.170.30">
    <property type="match status" value="1"/>
</dbReference>
<evidence type="ECO:0000256" key="1">
    <source>
        <dbReference type="ARBA" id="ARBA00009836"/>
    </source>
</evidence>
<evidence type="ECO:0000256" key="2">
    <source>
        <dbReference type="ARBA" id="ARBA00022679"/>
    </source>
</evidence>
<sequence>MLSDKETTRISKFLSLVLRHQPDVIGIELDENGWTDVSTLLQHMNNHGMKISPAILEHVVATNNKKRFAFNETHMQIRASQGHTVNIDLGYTPMQPPNVLYHGTATHHVASIMQDGLEKRSRQHVHLSTDRDTAIKVGQRHGQPEVLIIDAQSMYKDGYTFYISDNGVWLTDYVPRQYITSSQH</sequence>
<dbReference type="PANTHER" id="PTHR12684">
    <property type="entry name" value="PUTATIVE PHOSPHOTRANSFERASE"/>
    <property type="match status" value="1"/>
</dbReference>
<dbReference type="SUPFAM" id="SSF56399">
    <property type="entry name" value="ADP-ribosylation"/>
    <property type="match status" value="1"/>
</dbReference>
<evidence type="ECO:0000256" key="5">
    <source>
        <dbReference type="HAMAP-Rule" id="MF_00299"/>
    </source>
</evidence>
<evidence type="ECO:0000256" key="3">
    <source>
        <dbReference type="ARBA" id="ARBA00023027"/>
    </source>
</evidence>
<evidence type="ECO:0000256" key="4">
    <source>
        <dbReference type="ARBA" id="ARBA00025212"/>
    </source>
</evidence>
<dbReference type="AlphaFoldDB" id="A0A7L5E431"/>
<dbReference type="PANTHER" id="PTHR12684:SF2">
    <property type="entry name" value="TRNA 2'-PHOSPHOTRANSFERASE 1"/>
    <property type="match status" value="1"/>
</dbReference>
<dbReference type="HAMAP" id="MF_00299">
    <property type="entry name" value="KptA"/>
    <property type="match status" value="1"/>
</dbReference>
<dbReference type="GO" id="GO:0000215">
    <property type="term" value="F:tRNA 2'-phosphotransferase activity"/>
    <property type="evidence" value="ECO:0007669"/>
    <property type="project" value="TreeGrafter"/>
</dbReference>
<reference evidence="6 7" key="1">
    <citation type="submission" date="2020-04" db="EMBL/GenBank/DDBJ databases">
        <title>Genome sequencing of novel species.</title>
        <authorList>
            <person name="Heo J."/>
            <person name="Kim S.-J."/>
            <person name="Kim J.-S."/>
            <person name="Hong S.-B."/>
            <person name="Kwon S.-W."/>
        </authorList>
    </citation>
    <scope>NUCLEOTIDE SEQUENCE [LARGE SCALE GENOMIC DNA]</scope>
    <source>
        <strain evidence="6 7">F39-2</strain>
    </source>
</reference>
<keyword evidence="7" id="KW-1185">Reference proteome</keyword>
<dbReference type="RefSeq" id="WP_169610801.1">
    <property type="nucleotide sequence ID" value="NZ_CP051682.1"/>
</dbReference>
<dbReference type="Gene3D" id="1.10.10.970">
    <property type="entry name" value="RNA 2'-phosphotransferase, Tpt1/KptA family, N-terminal domain"/>
    <property type="match status" value="1"/>
</dbReference>
<dbReference type="EC" id="2.7.1.-" evidence="5"/>
<dbReference type="Pfam" id="PF01885">
    <property type="entry name" value="PTS_2-RNA"/>
    <property type="match status" value="1"/>
</dbReference>
<keyword evidence="3 5" id="KW-0520">NAD</keyword>
<organism evidence="6 7">
    <name type="scientific">Mucilaginibacter robiniae</name>
    <dbReference type="NCBI Taxonomy" id="2728022"/>
    <lineage>
        <taxon>Bacteria</taxon>
        <taxon>Pseudomonadati</taxon>
        <taxon>Bacteroidota</taxon>
        <taxon>Sphingobacteriia</taxon>
        <taxon>Sphingobacteriales</taxon>
        <taxon>Sphingobacteriaceae</taxon>
        <taxon>Mucilaginibacter</taxon>
    </lineage>
</organism>
<dbReference type="InterPro" id="IPR042081">
    <property type="entry name" value="RNA_2'-PTrans_C"/>
</dbReference>
<accession>A0A7L5E431</accession>
<dbReference type="KEGG" id="mrob:HH214_20425"/>
<protein>
    <recommendedName>
        <fullName evidence="5">Probable RNA 2'-phosphotransferase</fullName>
        <ecNumber evidence="5">2.7.1.-</ecNumber>
    </recommendedName>
</protein>
<evidence type="ECO:0000313" key="6">
    <source>
        <dbReference type="EMBL" id="QJD98072.1"/>
    </source>
</evidence>
<dbReference type="EMBL" id="CP051682">
    <property type="protein sequence ID" value="QJD98072.1"/>
    <property type="molecule type" value="Genomic_DNA"/>
</dbReference>